<dbReference type="GO" id="GO:0003700">
    <property type="term" value="F:DNA-binding transcription factor activity"/>
    <property type="evidence" value="ECO:0007669"/>
    <property type="project" value="InterPro"/>
</dbReference>
<dbReference type="GO" id="GO:0006950">
    <property type="term" value="P:response to stress"/>
    <property type="evidence" value="ECO:0007669"/>
    <property type="project" value="TreeGrafter"/>
</dbReference>
<protein>
    <submittedName>
        <fullName evidence="2">DNA-binding transcriptional regulator, MarR family</fullName>
    </submittedName>
</protein>
<dbReference type="RefSeq" id="WP_093782666.1">
    <property type="nucleotide sequence ID" value="NZ_FNIE01000001.1"/>
</dbReference>
<dbReference type="STRING" id="310781.SAMN05216259_101643"/>
<dbReference type="SMART" id="SM00347">
    <property type="entry name" value="HTH_MARR"/>
    <property type="match status" value="1"/>
</dbReference>
<dbReference type="PANTHER" id="PTHR33164:SF105">
    <property type="entry name" value="TRANSCRIPTIONAL REPRESSOR PROTEIN-RELATED"/>
    <property type="match status" value="1"/>
</dbReference>
<evidence type="ECO:0000259" key="1">
    <source>
        <dbReference type="SMART" id="SM00347"/>
    </source>
</evidence>
<evidence type="ECO:0000313" key="2">
    <source>
        <dbReference type="EMBL" id="SDM83580.1"/>
    </source>
</evidence>
<keyword evidence="2" id="KW-0238">DNA-binding</keyword>
<dbReference type="InterPro" id="IPR000835">
    <property type="entry name" value="HTH_MarR-typ"/>
</dbReference>
<evidence type="ECO:0000313" key="3">
    <source>
        <dbReference type="Proteomes" id="UP000199341"/>
    </source>
</evidence>
<dbReference type="Proteomes" id="UP000199341">
    <property type="component" value="Unassembled WGS sequence"/>
</dbReference>
<feature type="domain" description="HTH marR-type" evidence="1">
    <location>
        <begin position="31"/>
        <end position="130"/>
    </location>
</feature>
<gene>
    <name evidence="2" type="ORF">SAMN05216259_101643</name>
</gene>
<dbReference type="PANTHER" id="PTHR33164">
    <property type="entry name" value="TRANSCRIPTIONAL REGULATOR, MARR FAMILY"/>
    <property type="match status" value="1"/>
</dbReference>
<accession>A0A1G9WGH4</accession>
<keyword evidence="3" id="KW-1185">Reference proteome</keyword>
<dbReference type="InterPro" id="IPR039422">
    <property type="entry name" value="MarR/SlyA-like"/>
</dbReference>
<organism evidence="2 3">
    <name type="scientific">Actinacidiphila guanduensis</name>
    <dbReference type="NCBI Taxonomy" id="310781"/>
    <lineage>
        <taxon>Bacteria</taxon>
        <taxon>Bacillati</taxon>
        <taxon>Actinomycetota</taxon>
        <taxon>Actinomycetes</taxon>
        <taxon>Kitasatosporales</taxon>
        <taxon>Streptomycetaceae</taxon>
        <taxon>Actinacidiphila</taxon>
    </lineage>
</organism>
<dbReference type="AlphaFoldDB" id="A0A1G9WGH4"/>
<sequence length="142" mass="15016">MSVSYIDEIAGDCLAARARLIARAITGLYDGALDPHDVTIAQVDLLAALGKVGPCPPTRLGEVLQLERSTVSRNLSLLVKRGWVEILSSDAKGIREIALTRAGQAKIESVMPAWRQAQQQAAQMLGAAGVRAVRKIAGGMGL</sequence>
<dbReference type="Pfam" id="PF12802">
    <property type="entry name" value="MarR_2"/>
    <property type="match status" value="1"/>
</dbReference>
<dbReference type="GO" id="GO:0003677">
    <property type="term" value="F:DNA binding"/>
    <property type="evidence" value="ECO:0007669"/>
    <property type="project" value="UniProtKB-KW"/>
</dbReference>
<dbReference type="Gene3D" id="1.10.10.10">
    <property type="entry name" value="Winged helix-like DNA-binding domain superfamily/Winged helix DNA-binding domain"/>
    <property type="match status" value="1"/>
</dbReference>
<dbReference type="InterPro" id="IPR036388">
    <property type="entry name" value="WH-like_DNA-bd_sf"/>
</dbReference>
<dbReference type="EMBL" id="FNIE01000001">
    <property type="protein sequence ID" value="SDM83580.1"/>
    <property type="molecule type" value="Genomic_DNA"/>
</dbReference>
<dbReference type="OrthoDB" id="120080at2"/>
<dbReference type="SUPFAM" id="SSF46785">
    <property type="entry name" value="Winged helix' DNA-binding domain"/>
    <property type="match status" value="1"/>
</dbReference>
<name>A0A1G9WGH4_9ACTN</name>
<proteinExistence type="predicted"/>
<dbReference type="InterPro" id="IPR036390">
    <property type="entry name" value="WH_DNA-bd_sf"/>
</dbReference>
<reference evidence="2 3" key="1">
    <citation type="submission" date="2016-10" db="EMBL/GenBank/DDBJ databases">
        <authorList>
            <person name="de Groot N.N."/>
        </authorList>
    </citation>
    <scope>NUCLEOTIDE SEQUENCE [LARGE SCALE GENOMIC DNA]</scope>
    <source>
        <strain evidence="2 3">CGMCC 4.2022</strain>
    </source>
</reference>